<protein>
    <submittedName>
        <fullName evidence="1">Uncharacterized protein</fullName>
    </submittedName>
</protein>
<organism evidence="1 2">
    <name type="scientific">Leersia perrieri</name>
    <dbReference type="NCBI Taxonomy" id="77586"/>
    <lineage>
        <taxon>Eukaryota</taxon>
        <taxon>Viridiplantae</taxon>
        <taxon>Streptophyta</taxon>
        <taxon>Embryophyta</taxon>
        <taxon>Tracheophyta</taxon>
        <taxon>Spermatophyta</taxon>
        <taxon>Magnoliopsida</taxon>
        <taxon>Liliopsida</taxon>
        <taxon>Poales</taxon>
        <taxon>Poaceae</taxon>
        <taxon>BOP clade</taxon>
        <taxon>Oryzoideae</taxon>
        <taxon>Oryzeae</taxon>
        <taxon>Oryzinae</taxon>
        <taxon>Leersia</taxon>
    </lineage>
</organism>
<name>A0A0D9XLP1_9ORYZ</name>
<dbReference type="HOGENOM" id="CLU_122142_0_0_1"/>
<proteinExistence type="predicted"/>
<evidence type="ECO:0000313" key="1">
    <source>
        <dbReference type="EnsemblPlants" id="LPERR10G12390.1"/>
    </source>
</evidence>
<reference evidence="1 2" key="1">
    <citation type="submission" date="2012-08" db="EMBL/GenBank/DDBJ databases">
        <title>Oryza genome evolution.</title>
        <authorList>
            <person name="Wing R.A."/>
        </authorList>
    </citation>
    <scope>NUCLEOTIDE SEQUENCE</scope>
</reference>
<reference evidence="1" key="3">
    <citation type="submission" date="2015-04" db="UniProtKB">
        <authorList>
            <consortium name="EnsemblPlants"/>
        </authorList>
    </citation>
    <scope>IDENTIFICATION</scope>
</reference>
<reference evidence="2" key="2">
    <citation type="submission" date="2013-12" db="EMBL/GenBank/DDBJ databases">
        <authorList>
            <person name="Yu Y."/>
            <person name="Lee S."/>
            <person name="de Baynast K."/>
            <person name="Wissotski M."/>
            <person name="Liu L."/>
            <person name="Talag J."/>
            <person name="Goicoechea J."/>
            <person name="Angelova A."/>
            <person name="Jetty R."/>
            <person name="Kudrna D."/>
            <person name="Golser W."/>
            <person name="Rivera L."/>
            <person name="Zhang J."/>
            <person name="Wing R."/>
        </authorList>
    </citation>
    <scope>NUCLEOTIDE SEQUENCE</scope>
</reference>
<sequence>MANAGSPPISRAGAGGARRCGGRLTRVDLLTVALAGMLCWASYTLSVWHNNRGAADSSVLRGGAAGGGYTACGDADEELDFASHHAADDAGLSVSSGAAANPTPRRALRATATAAANSGLNAGDMAKGIFAHVKAAPRNPRGQDC</sequence>
<dbReference type="Gramene" id="LPERR10G12390.1">
    <property type="protein sequence ID" value="LPERR10G12390.1"/>
    <property type="gene ID" value="LPERR10G12390"/>
</dbReference>
<accession>A0A0D9XLP1</accession>
<dbReference type="EnsemblPlants" id="LPERR10G12390.1">
    <property type="protein sequence ID" value="LPERR10G12390.1"/>
    <property type="gene ID" value="LPERR10G12390"/>
</dbReference>
<dbReference type="Proteomes" id="UP000032180">
    <property type="component" value="Chromosome 10"/>
</dbReference>
<dbReference type="AlphaFoldDB" id="A0A0D9XLP1"/>
<dbReference type="eggNOG" id="ENOG502R3QI">
    <property type="taxonomic scope" value="Eukaryota"/>
</dbReference>
<keyword evidence="2" id="KW-1185">Reference proteome</keyword>
<evidence type="ECO:0000313" key="2">
    <source>
        <dbReference type="Proteomes" id="UP000032180"/>
    </source>
</evidence>